<feature type="transmembrane region" description="Helical" evidence="2">
    <location>
        <begin position="336"/>
        <end position="355"/>
    </location>
</feature>
<feature type="transmembrane region" description="Helical" evidence="2">
    <location>
        <begin position="367"/>
        <end position="390"/>
    </location>
</feature>
<dbReference type="PANTHER" id="PTHR30566">
    <property type="entry name" value="YNAI-RELATED MECHANOSENSITIVE ION CHANNEL"/>
    <property type="match status" value="1"/>
</dbReference>
<name>A0A640WI29_9GAMM</name>
<accession>A0A640WI29</accession>
<feature type="transmembrane region" description="Helical" evidence="2">
    <location>
        <begin position="257"/>
        <end position="280"/>
    </location>
</feature>
<feature type="transmembrane region" description="Helical" evidence="2">
    <location>
        <begin position="286"/>
        <end position="304"/>
    </location>
</feature>
<feature type="signal peptide" evidence="3">
    <location>
        <begin position="1"/>
        <end position="26"/>
    </location>
</feature>
<dbReference type="Pfam" id="PF00924">
    <property type="entry name" value="MS_channel_2nd"/>
    <property type="match status" value="1"/>
</dbReference>
<dbReference type="RefSeq" id="WP_149433432.1">
    <property type="nucleotide sequence ID" value="NZ_VTPX01000001.1"/>
</dbReference>
<keyword evidence="2" id="KW-0472">Membrane</keyword>
<feature type="chain" id="PRO_5025012529" evidence="3">
    <location>
        <begin position="27"/>
        <end position="568"/>
    </location>
</feature>
<evidence type="ECO:0000256" key="1">
    <source>
        <dbReference type="SAM" id="MobiDB-lite"/>
    </source>
</evidence>
<organism evidence="5 6">
    <name type="scientific">Salinicola corii</name>
    <dbReference type="NCBI Taxonomy" id="2606937"/>
    <lineage>
        <taxon>Bacteria</taxon>
        <taxon>Pseudomonadati</taxon>
        <taxon>Pseudomonadota</taxon>
        <taxon>Gammaproteobacteria</taxon>
        <taxon>Oceanospirillales</taxon>
        <taxon>Halomonadaceae</taxon>
        <taxon>Salinicola</taxon>
    </lineage>
</organism>
<protein>
    <submittedName>
        <fullName evidence="5">Mechanosensitive ion channel</fullName>
    </submittedName>
</protein>
<feature type="transmembrane region" description="Helical" evidence="2">
    <location>
        <begin position="210"/>
        <end position="231"/>
    </location>
</feature>
<dbReference type="PANTHER" id="PTHR30566:SF25">
    <property type="entry name" value="INNER MEMBRANE PROTEIN"/>
    <property type="match status" value="1"/>
</dbReference>
<dbReference type="AlphaFoldDB" id="A0A640WI29"/>
<evidence type="ECO:0000313" key="6">
    <source>
        <dbReference type="Proteomes" id="UP000466024"/>
    </source>
</evidence>
<evidence type="ECO:0000256" key="2">
    <source>
        <dbReference type="SAM" id="Phobius"/>
    </source>
</evidence>
<comment type="caution">
    <text evidence="5">The sequence shown here is derived from an EMBL/GenBank/DDBJ whole genome shotgun (WGS) entry which is preliminary data.</text>
</comment>
<evidence type="ECO:0000256" key="3">
    <source>
        <dbReference type="SAM" id="SignalP"/>
    </source>
</evidence>
<sequence>MKRMGAWWRRWLLAASMLLVSSLCLAQTQEEGGEREWYPIDSLNSGLGKAPGSVNLRTPRESMRTFRDLTDRGDFEAAAHILNLADLSPAEQRERGAELARQLAAIFQRGKSIRISNLSGRQDAAIEDPTGESPHAGEPRRDIELASLEADGDTYDIRLGRYQRDDEEPVWLIMPESVAAIPALYREYGPTAFERHIPESLKGSFGLLRIWEWIAIPLVLLAVALVGKGVYRLIEVMTRWLPSGAPSIFAKQIRGPVALIVMSLLTQALLDYVVSFSAVATTTLRVVLIAILAWGTGAVGLRLVDTMMLKMTRRLAGQIDDSKPQDDRKLLTTLYAVRRIIILVLVTAVSIYVLGQVQLFETLGLSILASASVLAVLVGVAGQAVLGNILSSFQLSLAKPIRVGDLVMFEGQWAYVEGIFYTHIRLRLWNERRLIVPVTYFASKAFENLSSKSTKEYRSLALTLHLSADIPILREKFLEFAKAEENVIEHHKLLCCVTDQIGPAQTVTCYLMTIDPLSGWAAEVSVREKLLAFIRDEHPEWWPRDVVVISHRDIARGHASGDEGNDAQ</sequence>
<keyword evidence="2" id="KW-0812">Transmembrane</keyword>
<feature type="domain" description="Mechanosensitive ion channel MscS" evidence="4">
    <location>
        <begin position="385"/>
        <end position="450"/>
    </location>
</feature>
<dbReference type="Gene3D" id="1.10.287.1260">
    <property type="match status" value="1"/>
</dbReference>
<dbReference type="SUPFAM" id="SSF50182">
    <property type="entry name" value="Sm-like ribonucleoproteins"/>
    <property type="match status" value="1"/>
</dbReference>
<dbReference type="GO" id="GO:0008381">
    <property type="term" value="F:mechanosensitive monoatomic ion channel activity"/>
    <property type="evidence" value="ECO:0007669"/>
    <property type="project" value="UniProtKB-ARBA"/>
</dbReference>
<dbReference type="Proteomes" id="UP000466024">
    <property type="component" value="Unassembled WGS sequence"/>
</dbReference>
<dbReference type="GO" id="GO:0016020">
    <property type="term" value="C:membrane"/>
    <property type="evidence" value="ECO:0007669"/>
    <property type="project" value="InterPro"/>
</dbReference>
<dbReference type="InterPro" id="IPR010920">
    <property type="entry name" value="LSM_dom_sf"/>
</dbReference>
<proteinExistence type="predicted"/>
<gene>
    <name evidence="5" type="ORF">F0A16_00380</name>
</gene>
<reference evidence="5 6" key="1">
    <citation type="submission" date="2019-08" db="EMBL/GenBank/DDBJ databases">
        <title>Bioinformatics analysis of the strain L3 and L5.</title>
        <authorList>
            <person name="Li X."/>
        </authorList>
    </citation>
    <scope>NUCLEOTIDE SEQUENCE [LARGE SCALE GENOMIC DNA]</scope>
    <source>
        <strain evidence="5 6">L3</strain>
    </source>
</reference>
<evidence type="ECO:0000313" key="5">
    <source>
        <dbReference type="EMBL" id="KAA0020306.1"/>
    </source>
</evidence>
<dbReference type="InterPro" id="IPR006685">
    <property type="entry name" value="MscS_channel_2nd"/>
</dbReference>
<keyword evidence="3" id="KW-0732">Signal</keyword>
<dbReference type="EMBL" id="VTPX01000001">
    <property type="protein sequence ID" value="KAA0020306.1"/>
    <property type="molecule type" value="Genomic_DNA"/>
</dbReference>
<keyword evidence="2" id="KW-1133">Transmembrane helix</keyword>
<feature type="region of interest" description="Disordered" evidence="1">
    <location>
        <begin position="118"/>
        <end position="140"/>
    </location>
</feature>
<evidence type="ECO:0000259" key="4">
    <source>
        <dbReference type="Pfam" id="PF00924"/>
    </source>
</evidence>
<keyword evidence="6" id="KW-1185">Reference proteome</keyword>